<name>A0ABU0GIW6_9CELL</name>
<dbReference type="EMBL" id="JAUSVM010000001">
    <property type="protein sequence ID" value="MDQ0425313.1"/>
    <property type="molecule type" value="Genomic_DNA"/>
</dbReference>
<gene>
    <name evidence="1" type="ORF">JO380_001694</name>
</gene>
<protein>
    <submittedName>
        <fullName evidence="1">Uncharacterized protein</fullName>
    </submittedName>
</protein>
<evidence type="ECO:0000313" key="2">
    <source>
        <dbReference type="Proteomes" id="UP001240250"/>
    </source>
</evidence>
<keyword evidence="2" id="KW-1185">Reference proteome</keyword>
<comment type="caution">
    <text evidence="1">The sequence shown here is derived from an EMBL/GenBank/DDBJ whole genome shotgun (WGS) entry which is preliminary data.</text>
</comment>
<dbReference type="RefSeq" id="WP_070320072.1">
    <property type="nucleotide sequence ID" value="NZ_JAUSVM010000001.1"/>
</dbReference>
<accession>A0ABU0GIW6</accession>
<organism evidence="1 2">
    <name type="scientific">Cellulomonas iranensis</name>
    <dbReference type="NCBI Taxonomy" id="76862"/>
    <lineage>
        <taxon>Bacteria</taxon>
        <taxon>Bacillati</taxon>
        <taxon>Actinomycetota</taxon>
        <taxon>Actinomycetes</taxon>
        <taxon>Micrococcales</taxon>
        <taxon>Cellulomonadaceae</taxon>
        <taxon>Cellulomonas</taxon>
    </lineage>
</organism>
<proteinExistence type="predicted"/>
<evidence type="ECO:0000313" key="1">
    <source>
        <dbReference type="EMBL" id="MDQ0425313.1"/>
    </source>
</evidence>
<reference evidence="1 2" key="1">
    <citation type="submission" date="2023-07" db="EMBL/GenBank/DDBJ databases">
        <title>Sequencing the genomes of 1000 actinobacteria strains.</title>
        <authorList>
            <person name="Klenk H.-P."/>
        </authorList>
    </citation>
    <scope>NUCLEOTIDE SEQUENCE [LARGE SCALE GENOMIC DNA]</scope>
    <source>
        <strain evidence="1 2">DSM 14785</strain>
    </source>
</reference>
<dbReference type="Proteomes" id="UP001240250">
    <property type="component" value="Unassembled WGS sequence"/>
</dbReference>
<sequence length="334" mass="35391">MRTADAATVDLLLAGPRGRTVCWEVVADAVPAARAAVRAAAADPAGTRHVVDALRSAGDVAPTPADVSRALDLAVAGVRYWQPPDEQDAVLADPRVVAALEPVARAVLAAPSTGWWSQPCTTAAQVLTAYDDAAPARGEGVLAALDAWRARVVAEEREAGGRRRPVSGSWWSTPASAGLTRTTRRLPDGTAPGFDLVEDGDGWDVVTAYAVDVPAGARVLELTGPEDVAALVADHPLEVTASRQRDWYEATGRSGRWLVPDHRAIADAYDGVHVTVLAWAAAAGRALPVGEGTATVLAGWDPDATYWYADDVTICTPGRRWCRDDARWRRDVAR</sequence>